<keyword evidence="2" id="KW-1185">Reference proteome</keyword>
<evidence type="ECO:0000313" key="1">
    <source>
        <dbReference type="EMBL" id="NHO66691.1"/>
    </source>
</evidence>
<protein>
    <submittedName>
        <fullName evidence="1">DUF2889 domain-containing protein</fullName>
    </submittedName>
</protein>
<gene>
    <name evidence="1" type="ORF">G8770_14165</name>
</gene>
<dbReference type="Proteomes" id="UP000787472">
    <property type="component" value="Unassembled WGS sequence"/>
</dbReference>
<proteinExistence type="predicted"/>
<comment type="caution">
    <text evidence="1">The sequence shown here is derived from an EMBL/GenBank/DDBJ whole genome shotgun (WGS) entry which is preliminary data.</text>
</comment>
<accession>A0A9E5JWB6</accession>
<dbReference type="EMBL" id="JAAONZ010000011">
    <property type="protein sequence ID" value="NHO66691.1"/>
    <property type="molecule type" value="Genomic_DNA"/>
</dbReference>
<dbReference type="RefSeq" id="WP_167187984.1">
    <property type="nucleotide sequence ID" value="NZ_JAAONZ010000011.1"/>
</dbReference>
<name>A0A9E5JWB6_9GAMM</name>
<sequence>MPFFRRVINIMVHGDTDSGEVRAALEDDYHHFRVRLNLHNQRITEAHAEALRTPYTLCKDSVAEITKICQTPILQTAHDITRATDARLQCTHQLDLAGLALATAARGLKSQHYAAEVPRHKLGFTQPRLWRNGTEILHWDVQDNIIKSPAPFCERPLGQGMSSWAIANLDSETAEAAMVLRRCTLISLGRLRNLDLETHAHDWGRCYVQQPERAFDAKRVIGSTLDFSERETDLCATDQEWLHQSTI</sequence>
<reference evidence="1" key="1">
    <citation type="submission" date="2020-03" db="EMBL/GenBank/DDBJ databases">
        <authorList>
            <person name="Guo F."/>
        </authorList>
    </citation>
    <scope>NUCLEOTIDE SEQUENCE</scope>
    <source>
        <strain evidence="1">JCM 30134</strain>
    </source>
</reference>
<dbReference type="AlphaFoldDB" id="A0A9E5JWB6"/>
<organism evidence="1 2">
    <name type="scientific">Pseudomaricurvus hydrocarbonicus</name>
    <dbReference type="NCBI Taxonomy" id="1470433"/>
    <lineage>
        <taxon>Bacteria</taxon>
        <taxon>Pseudomonadati</taxon>
        <taxon>Pseudomonadota</taxon>
        <taxon>Gammaproteobacteria</taxon>
        <taxon>Cellvibrionales</taxon>
        <taxon>Cellvibrionaceae</taxon>
        <taxon>Pseudomaricurvus</taxon>
    </lineage>
</organism>
<evidence type="ECO:0000313" key="2">
    <source>
        <dbReference type="Proteomes" id="UP000787472"/>
    </source>
</evidence>